<dbReference type="PANTHER" id="PTHR11552">
    <property type="entry name" value="GLUCOSE-METHANOL-CHOLINE GMC OXIDOREDUCTASE"/>
    <property type="match status" value="1"/>
</dbReference>
<evidence type="ECO:0000259" key="7">
    <source>
        <dbReference type="PROSITE" id="PS00624"/>
    </source>
</evidence>
<feature type="active site" description="Proton donor" evidence="2">
    <location>
        <position position="556"/>
    </location>
</feature>
<dbReference type="GO" id="GO:0016614">
    <property type="term" value="F:oxidoreductase activity, acting on CH-OH group of donors"/>
    <property type="evidence" value="ECO:0007669"/>
    <property type="project" value="InterPro"/>
</dbReference>
<dbReference type="Gene3D" id="3.30.560.10">
    <property type="entry name" value="Glucose Oxidase, domain 3"/>
    <property type="match status" value="1"/>
</dbReference>
<evidence type="ECO:0000313" key="9">
    <source>
        <dbReference type="Proteomes" id="UP000193144"/>
    </source>
</evidence>
<comment type="similarity">
    <text evidence="1 4">Belongs to the GMC oxidoreductase family.</text>
</comment>
<dbReference type="SUPFAM" id="SSF51905">
    <property type="entry name" value="FAD/NAD(P)-binding domain"/>
    <property type="match status" value="1"/>
</dbReference>
<keyword evidence="9" id="KW-1185">Reference proteome</keyword>
<dbReference type="InterPro" id="IPR012132">
    <property type="entry name" value="GMC_OxRdtase"/>
</dbReference>
<dbReference type="InterPro" id="IPR036188">
    <property type="entry name" value="FAD/NAD-bd_sf"/>
</dbReference>
<comment type="cofactor">
    <cofactor evidence="3">
        <name>FAD</name>
        <dbReference type="ChEBI" id="CHEBI:57692"/>
    </cofactor>
</comment>
<protein>
    <submittedName>
        <fullName evidence="8">Putative oxidoreductase</fullName>
    </submittedName>
</protein>
<feature type="chain" id="PRO_5012801939" evidence="5">
    <location>
        <begin position="25"/>
        <end position="627"/>
    </location>
</feature>
<feature type="active site" description="Proton acceptor" evidence="2">
    <location>
        <position position="599"/>
    </location>
</feature>
<organism evidence="8 9">
    <name type="scientific">Clohesyomyces aquaticus</name>
    <dbReference type="NCBI Taxonomy" id="1231657"/>
    <lineage>
        <taxon>Eukaryota</taxon>
        <taxon>Fungi</taxon>
        <taxon>Dikarya</taxon>
        <taxon>Ascomycota</taxon>
        <taxon>Pezizomycotina</taxon>
        <taxon>Dothideomycetes</taxon>
        <taxon>Pleosporomycetidae</taxon>
        <taxon>Pleosporales</taxon>
        <taxon>Lindgomycetaceae</taxon>
        <taxon>Clohesyomyces</taxon>
    </lineage>
</organism>
<proteinExistence type="inferred from homology"/>
<gene>
    <name evidence="8" type="ORF">BCR34DRAFT_568513</name>
</gene>
<keyword evidence="4" id="KW-0285">Flavoprotein</keyword>
<feature type="domain" description="Glucose-methanol-choline oxidoreductase N-terminal" evidence="6">
    <location>
        <begin position="120"/>
        <end position="143"/>
    </location>
</feature>
<dbReference type="EMBL" id="MCFA01000087">
    <property type="protein sequence ID" value="ORY09364.1"/>
    <property type="molecule type" value="Genomic_DNA"/>
</dbReference>
<keyword evidence="5" id="KW-0732">Signal</keyword>
<dbReference type="STRING" id="1231657.A0A1Y1ZGR8"/>
<dbReference type="PROSITE" id="PS00623">
    <property type="entry name" value="GMC_OXRED_1"/>
    <property type="match status" value="1"/>
</dbReference>
<name>A0A1Y1ZGR8_9PLEO</name>
<dbReference type="Proteomes" id="UP000193144">
    <property type="component" value="Unassembled WGS sequence"/>
</dbReference>
<evidence type="ECO:0000256" key="4">
    <source>
        <dbReference type="RuleBase" id="RU003968"/>
    </source>
</evidence>
<accession>A0A1Y1ZGR8</accession>
<feature type="signal peptide" evidence="5">
    <location>
        <begin position="1"/>
        <end position="24"/>
    </location>
</feature>
<keyword evidence="3 4" id="KW-0274">FAD</keyword>
<dbReference type="Gene3D" id="3.50.50.60">
    <property type="entry name" value="FAD/NAD(P)-binding domain"/>
    <property type="match status" value="1"/>
</dbReference>
<reference evidence="8 9" key="1">
    <citation type="submission" date="2016-07" db="EMBL/GenBank/DDBJ databases">
        <title>Pervasive Adenine N6-methylation of Active Genes in Fungi.</title>
        <authorList>
            <consortium name="DOE Joint Genome Institute"/>
            <person name="Mondo S.J."/>
            <person name="Dannebaum R.O."/>
            <person name="Kuo R.C."/>
            <person name="Labutti K."/>
            <person name="Haridas S."/>
            <person name="Kuo A."/>
            <person name="Salamov A."/>
            <person name="Ahrendt S.R."/>
            <person name="Lipzen A."/>
            <person name="Sullivan W."/>
            <person name="Andreopoulos W.B."/>
            <person name="Clum A."/>
            <person name="Lindquist E."/>
            <person name="Daum C."/>
            <person name="Ramamoorthy G.K."/>
            <person name="Gryganskyi A."/>
            <person name="Culley D."/>
            <person name="Magnuson J.K."/>
            <person name="James T.Y."/>
            <person name="O'Malley M.A."/>
            <person name="Stajich J.E."/>
            <person name="Spatafora J.W."/>
            <person name="Visel A."/>
            <person name="Grigoriev I.V."/>
        </authorList>
    </citation>
    <scope>NUCLEOTIDE SEQUENCE [LARGE SCALE GENOMIC DNA]</scope>
    <source>
        <strain evidence="8 9">CBS 115471</strain>
    </source>
</reference>
<evidence type="ECO:0000256" key="3">
    <source>
        <dbReference type="PIRSR" id="PIRSR000137-2"/>
    </source>
</evidence>
<comment type="caution">
    <text evidence="8">The sequence shown here is derived from an EMBL/GenBank/DDBJ whole genome shotgun (WGS) entry which is preliminary data.</text>
</comment>
<evidence type="ECO:0000256" key="2">
    <source>
        <dbReference type="PIRSR" id="PIRSR000137-1"/>
    </source>
</evidence>
<dbReference type="AlphaFoldDB" id="A0A1Y1ZGR8"/>
<evidence type="ECO:0000256" key="1">
    <source>
        <dbReference type="ARBA" id="ARBA00010790"/>
    </source>
</evidence>
<evidence type="ECO:0000256" key="5">
    <source>
        <dbReference type="SAM" id="SignalP"/>
    </source>
</evidence>
<dbReference type="InterPro" id="IPR007867">
    <property type="entry name" value="GMC_OxRtase_C"/>
</dbReference>
<feature type="binding site" evidence="3">
    <location>
        <position position="122"/>
    </location>
    <ligand>
        <name>FAD</name>
        <dbReference type="ChEBI" id="CHEBI:57692"/>
    </ligand>
</feature>
<evidence type="ECO:0000259" key="6">
    <source>
        <dbReference type="PROSITE" id="PS00623"/>
    </source>
</evidence>
<feature type="domain" description="Glucose-methanol-choline oxidoreductase N-terminal" evidence="7">
    <location>
        <begin position="311"/>
        <end position="325"/>
    </location>
</feature>
<dbReference type="Pfam" id="PF00732">
    <property type="entry name" value="GMC_oxred_N"/>
    <property type="match status" value="1"/>
</dbReference>
<dbReference type="PROSITE" id="PS00624">
    <property type="entry name" value="GMC_OXRED_2"/>
    <property type="match status" value="1"/>
</dbReference>
<dbReference type="SUPFAM" id="SSF54373">
    <property type="entry name" value="FAD-linked reductases, C-terminal domain"/>
    <property type="match status" value="1"/>
</dbReference>
<dbReference type="GO" id="GO:0044550">
    <property type="term" value="P:secondary metabolite biosynthetic process"/>
    <property type="evidence" value="ECO:0007669"/>
    <property type="project" value="TreeGrafter"/>
</dbReference>
<dbReference type="OrthoDB" id="269227at2759"/>
<dbReference type="PIRSF" id="PIRSF000137">
    <property type="entry name" value="Alcohol_oxidase"/>
    <property type="match status" value="1"/>
</dbReference>
<feature type="binding site" evidence="3">
    <location>
        <position position="269"/>
    </location>
    <ligand>
        <name>FAD</name>
        <dbReference type="ChEBI" id="CHEBI:57692"/>
    </ligand>
</feature>
<feature type="binding site" evidence="3">
    <location>
        <begin position="130"/>
        <end position="133"/>
    </location>
    <ligand>
        <name>FAD</name>
        <dbReference type="ChEBI" id="CHEBI:57692"/>
    </ligand>
</feature>
<dbReference type="GO" id="GO:0050660">
    <property type="term" value="F:flavin adenine dinucleotide binding"/>
    <property type="evidence" value="ECO:0007669"/>
    <property type="project" value="InterPro"/>
</dbReference>
<dbReference type="InterPro" id="IPR000172">
    <property type="entry name" value="GMC_OxRdtase_N"/>
</dbReference>
<dbReference type="PANTHER" id="PTHR11552:SF115">
    <property type="entry name" value="DEHYDROGENASE XPTC-RELATED"/>
    <property type="match status" value="1"/>
</dbReference>
<dbReference type="Pfam" id="PF05199">
    <property type="entry name" value="GMC_oxred_C"/>
    <property type="match status" value="1"/>
</dbReference>
<evidence type="ECO:0000313" key="8">
    <source>
        <dbReference type="EMBL" id="ORY09364.1"/>
    </source>
</evidence>
<sequence>MAFRFDRGFQLLLVAFSSTQLAVGHPLFNGHVISRSEDLLPAYDYVVVGAGASGLTVANRLSEEPNISVLIIEAGDFDKKEDYVTIPGLAGGAVGTKYDWNTTYIASASIGGRGISIPQGRVVGGSTKLNRMVFDRGSKSDYDGWEALGNKGWNFDGLLPYFKKNEKFSPATKGIKEEYGIKDDVRFRGDKGYMQTTYSPFFWPTTKNFIQATKDLKIPINDQATGNAFGGYFCTHNMDQNYSRSSAEEAYYASAAARPNFHILTGNQVTRILTGSSPDGTVKVTGMEFASAKDASRQSVQVTKEAILAAGALHSPQLLQISGIGDPKLLKSLNVTTVIDLPAVGHNLHDHLNSVVVNILNTTVLTNTLGTNATFAAAARQEYDTQRSGPLTSPSGDFLLFLPLSTYSPASEAIFAQAAAGDPSASLPPDTPPSVAKGYAAQYASLNKKLLAKDSAVLEIIWADGAVVLGLQHPYSRGRLSAASSSIFDAPVADVGFLRNPLDVALLREGVRWARRFAQTPGIGALRPFEVVPGPNVTADADIDAHVRGSVSTLYHPAGTCKMGLRAEGGVVDADLKVYGVDGLRVVDASVMPMLPASHTMTTVYAVAEKAAEIIKRSGGYREMARV</sequence>